<protein>
    <submittedName>
        <fullName evidence="2">Unannotated protein</fullName>
    </submittedName>
</protein>
<name>A0A6J6DVH8_9ZZZZ</name>
<dbReference type="AlphaFoldDB" id="A0A6J6DVH8"/>
<dbReference type="EMBL" id="CAEZTK010000034">
    <property type="protein sequence ID" value="CAB4568017.1"/>
    <property type="molecule type" value="Genomic_DNA"/>
</dbReference>
<feature type="region of interest" description="Disordered" evidence="1">
    <location>
        <begin position="80"/>
        <end position="100"/>
    </location>
</feature>
<gene>
    <name evidence="2" type="ORF">UFOPK1643_00607</name>
</gene>
<reference evidence="2" key="1">
    <citation type="submission" date="2020-05" db="EMBL/GenBank/DDBJ databases">
        <authorList>
            <person name="Chiriac C."/>
            <person name="Salcher M."/>
            <person name="Ghai R."/>
            <person name="Kavagutti S V."/>
        </authorList>
    </citation>
    <scope>NUCLEOTIDE SEQUENCE</scope>
</reference>
<sequence>MIPTSHPSSFVANARTGVGRGWDKTTVVRPAPEKISAASRANSLEPCRASRPITTDVRPRAFIYATIPAAVLATTALFIPEGPGRTGPRRPAVPNSRKPLKDVFSSCSLFVSTQL</sequence>
<accession>A0A6J6DVH8</accession>
<proteinExistence type="predicted"/>
<evidence type="ECO:0000256" key="1">
    <source>
        <dbReference type="SAM" id="MobiDB-lite"/>
    </source>
</evidence>
<organism evidence="2">
    <name type="scientific">freshwater metagenome</name>
    <dbReference type="NCBI Taxonomy" id="449393"/>
    <lineage>
        <taxon>unclassified sequences</taxon>
        <taxon>metagenomes</taxon>
        <taxon>ecological metagenomes</taxon>
    </lineage>
</organism>
<evidence type="ECO:0000313" key="2">
    <source>
        <dbReference type="EMBL" id="CAB4568017.1"/>
    </source>
</evidence>